<dbReference type="Proteomes" id="UP000178735">
    <property type="component" value="Unassembled WGS sequence"/>
</dbReference>
<evidence type="ECO:0000313" key="2">
    <source>
        <dbReference type="Proteomes" id="UP000178735"/>
    </source>
</evidence>
<gene>
    <name evidence="1" type="ORF">A2008_08495</name>
</gene>
<reference evidence="1 2" key="1">
    <citation type="journal article" date="2016" name="Nat. Commun.">
        <title>Thousands of microbial genomes shed light on interconnected biogeochemical processes in an aquifer system.</title>
        <authorList>
            <person name="Anantharaman K."/>
            <person name="Brown C.T."/>
            <person name="Hug L.A."/>
            <person name="Sharon I."/>
            <person name="Castelle C.J."/>
            <person name="Probst A.J."/>
            <person name="Thomas B.C."/>
            <person name="Singh A."/>
            <person name="Wilkins M.J."/>
            <person name="Karaoz U."/>
            <person name="Brodie E.L."/>
            <person name="Williams K.H."/>
            <person name="Hubbard S.S."/>
            <person name="Banfield J.F."/>
        </authorList>
    </citation>
    <scope>NUCLEOTIDE SEQUENCE [LARGE SCALE GENOMIC DNA]</scope>
</reference>
<evidence type="ECO:0000313" key="1">
    <source>
        <dbReference type="EMBL" id="OGM03809.1"/>
    </source>
</evidence>
<dbReference type="Pfam" id="PF14385">
    <property type="entry name" value="DUF4416"/>
    <property type="match status" value="1"/>
</dbReference>
<evidence type="ECO:0008006" key="3">
    <source>
        <dbReference type="Google" id="ProtNLM"/>
    </source>
</evidence>
<comment type="caution">
    <text evidence="1">The sequence shown here is derived from an EMBL/GenBank/DDBJ whole genome shotgun (WGS) entry which is preliminary data.</text>
</comment>
<organism evidence="1 2">
    <name type="scientific">Candidatus Wallbacteria bacterium GWC2_49_35</name>
    <dbReference type="NCBI Taxonomy" id="1817813"/>
    <lineage>
        <taxon>Bacteria</taxon>
        <taxon>Candidatus Walliibacteriota</taxon>
    </lineage>
</organism>
<dbReference type="AlphaFoldDB" id="A0A1F7WN43"/>
<proteinExistence type="predicted"/>
<dbReference type="EMBL" id="MGFH01000156">
    <property type="protein sequence ID" value="OGM03809.1"/>
    <property type="molecule type" value="Genomic_DNA"/>
</dbReference>
<dbReference type="InterPro" id="IPR025529">
    <property type="entry name" value="DUF4416"/>
</dbReference>
<protein>
    <recommendedName>
        <fullName evidence="3">GTP-binding protein</fullName>
    </recommendedName>
</protein>
<name>A0A1F7WN43_9BACT</name>
<dbReference type="STRING" id="1817813.A2008_08495"/>
<accession>A0A1F7WN43</accession>
<sequence length="176" mass="20716">MGTPKIHQPVKLFYGILFNDIETLPCVRERLAEEHGEIDSESEIFDFNFTGYYRKEMGETIKRIFYSFSEPIEPEELSHIKLKSNDLERIYMSGEGRRNVNLDPGYLTPAKVILASAKDNIQRIYMNNGIYEEITLFYKDGTFNAFEWTFPDYRQSYIPFFNALRKKYSDQMKSPG</sequence>